<proteinExistence type="predicted"/>
<comment type="caution">
    <text evidence="3">The sequence shown here is derived from an EMBL/GenBank/DDBJ whole genome shotgun (WGS) entry which is preliminary data.</text>
</comment>
<dbReference type="SUPFAM" id="SSF56601">
    <property type="entry name" value="beta-lactamase/transpeptidase-like"/>
    <property type="match status" value="1"/>
</dbReference>
<dbReference type="Gene3D" id="3.40.710.10">
    <property type="entry name" value="DD-peptidase/beta-lactamase superfamily"/>
    <property type="match status" value="1"/>
</dbReference>
<dbReference type="AlphaFoldDB" id="A0A7X0MB75"/>
<dbReference type="Pfam" id="PF00144">
    <property type="entry name" value="Beta-lactamase"/>
    <property type="match status" value="1"/>
</dbReference>
<keyword evidence="1" id="KW-0732">Signal</keyword>
<protein>
    <submittedName>
        <fullName evidence="3">CubicO group peptidase (Beta-lactamase class C family)</fullName>
    </submittedName>
</protein>
<accession>A0A7X0MB75</accession>
<feature type="domain" description="Beta-lactamase-related" evidence="2">
    <location>
        <begin position="55"/>
        <end position="317"/>
    </location>
</feature>
<dbReference type="InterPro" id="IPR012338">
    <property type="entry name" value="Beta-lactam/transpept-like"/>
</dbReference>
<evidence type="ECO:0000256" key="1">
    <source>
        <dbReference type="SAM" id="SignalP"/>
    </source>
</evidence>
<dbReference type="InterPro" id="IPR050789">
    <property type="entry name" value="Diverse_Enzym_Activities"/>
</dbReference>
<dbReference type="Proteomes" id="UP000565576">
    <property type="component" value="Unassembled WGS sequence"/>
</dbReference>
<dbReference type="EMBL" id="JACHBG010000002">
    <property type="protein sequence ID" value="MBB6484209.1"/>
    <property type="molecule type" value="Genomic_DNA"/>
</dbReference>
<feature type="signal peptide" evidence="1">
    <location>
        <begin position="1"/>
        <end position="18"/>
    </location>
</feature>
<organism evidence="3 4">
    <name type="scientific">Rhizobium lusitanum</name>
    <dbReference type="NCBI Taxonomy" id="293958"/>
    <lineage>
        <taxon>Bacteria</taxon>
        <taxon>Pseudomonadati</taxon>
        <taxon>Pseudomonadota</taxon>
        <taxon>Alphaproteobacteria</taxon>
        <taxon>Hyphomicrobiales</taxon>
        <taxon>Rhizobiaceae</taxon>
        <taxon>Rhizobium/Agrobacterium group</taxon>
        <taxon>Rhizobium</taxon>
    </lineage>
</organism>
<feature type="chain" id="PRO_5030954306" evidence="1">
    <location>
        <begin position="19"/>
        <end position="349"/>
    </location>
</feature>
<dbReference type="InterPro" id="IPR001466">
    <property type="entry name" value="Beta-lactam-related"/>
</dbReference>
<dbReference type="PANTHER" id="PTHR43283:SF7">
    <property type="entry name" value="BETA-LACTAMASE-RELATED DOMAIN-CONTAINING PROTEIN"/>
    <property type="match status" value="1"/>
</dbReference>
<gene>
    <name evidence="3" type="ORF">GGD46_001475</name>
</gene>
<evidence type="ECO:0000259" key="2">
    <source>
        <dbReference type="Pfam" id="PF00144"/>
    </source>
</evidence>
<evidence type="ECO:0000313" key="3">
    <source>
        <dbReference type="EMBL" id="MBB6484209.1"/>
    </source>
</evidence>
<name>A0A7X0MB75_9HYPH</name>
<evidence type="ECO:0000313" key="4">
    <source>
        <dbReference type="Proteomes" id="UP000565576"/>
    </source>
</evidence>
<dbReference type="PANTHER" id="PTHR43283">
    <property type="entry name" value="BETA-LACTAMASE-RELATED"/>
    <property type="match status" value="1"/>
</dbReference>
<sequence length="349" mass="38907">MRFILLLLVAMLSAPAMAQTVPSEEWEHPSPEESGWSAAKLAEAEAFADEHDVSAVMVVQHGVVVAEWGDTDKPMELASIRKSLLDALIGIAVAHRKIDLSATLQQTAIDDNPPSLSAQEKQATIQMLLEARSGVYHPALYETPAMAAARPQRFSHAPGTFWYYNNWDFNALGTIYEKATGSQIYDAFENEIARKIDMQDYDPRAQHKFLGEASIHAAYIFRMSARDLARFALLFLNDGRWNGQQIVPQQWVRESTTPHSNADQGLGYGYLWWTSEAASWTGNGGRNVFHLPAGSYFAWGAGGQYAFVIPHDDLVIVERTDRDLQLPSPKLHEVAGLIDLIRQAGHFQR</sequence>
<dbReference type="RefSeq" id="WP_184703052.1">
    <property type="nucleotide sequence ID" value="NZ_JACHBG010000002.1"/>
</dbReference>
<reference evidence="3 4" key="1">
    <citation type="submission" date="2020-08" db="EMBL/GenBank/DDBJ databases">
        <title>Genomic Encyclopedia of Type Strains, Phase IV (KMG-V): Genome sequencing to study the core and pangenomes of soil and plant-associated prokaryotes.</title>
        <authorList>
            <person name="Whitman W."/>
        </authorList>
    </citation>
    <scope>NUCLEOTIDE SEQUENCE [LARGE SCALE GENOMIC DNA]</scope>
    <source>
        <strain evidence="3 4">SEMIA 4060</strain>
    </source>
</reference>